<evidence type="ECO:0000256" key="1">
    <source>
        <dbReference type="SAM" id="Phobius"/>
    </source>
</evidence>
<accession>A0A9W8YPQ8</accession>
<keyword evidence="1" id="KW-0812">Transmembrane</keyword>
<gene>
    <name evidence="3" type="ORF">N0V93_006459</name>
</gene>
<dbReference type="InterPro" id="IPR016162">
    <property type="entry name" value="Ald_DH_N"/>
</dbReference>
<dbReference type="AlphaFoldDB" id="A0A9W8YPQ8"/>
<evidence type="ECO:0000313" key="3">
    <source>
        <dbReference type="EMBL" id="KAJ4388997.1"/>
    </source>
</evidence>
<keyword evidence="1" id="KW-0472">Membrane</keyword>
<dbReference type="OrthoDB" id="5596991at2759"/>
<dbReference type="PANTHER" id="PTHR43111">
    <property type="entry name" value="ALDEHYDE DEHYDROGENASE B-RELATED"/>
    <property type="match status" value="1"/>
</dbReference>
<dbReference type="InterPro" id="IPR016163">
    <property type="entry name" value="Ald_DH_C"/>
</dbReference>
<dbReference type="GO" id="GO:0016620">
    <property type="term" value="F:oxidoreductase activity, acting on the aldehyde or oxo group of donors, NAD or NADP as acceptor"/>
    <property type="evidence" value="ECO:0007669"/>
    <property type="project" value="InterPro"/>
</dbReference>
<dbReference type="Gene3D" id="3.40.605.10">
    <property type="entry name" value="Aldehyde Dehydrogenase, Chain A, domain 1"/>
    <property type="match status" value="1"/>
</dbReference>
<sequence length="491" mass="53606">MASDEAAIERLQMSAVDGRAENGRFRQDQLFSLHQTLREEAGKICAALQADSDSSAAEVEIEFYLAMEAIKHFYDTLNFEKDLKDEYSVAHGKDNLNRRVGLGVVVIRPTSYTRFYSIVTPLAAAIAAGNCVLLDLSTTLLQTDTILRALLTQALDVNTFAILKGSGEDLEIEGLNLVDQTDQTSSSNHLKSSTKSRCVAIVDRSADIDAAAKAITTARFSFGGDSPYAPDLVLVNEFVKQEFFEACSRYATLSFAGASGVRKVGKNEREEIRKAIDDAEAKRQVSTFGSNEFKLVDVLDRTASIANIKITGRYLPIATCSSLTDAVYNQDHGTSLLAGYFFAEPGSAKYLAQFLPCHISLINQIPTHLLVGPAAPTAHAADFLYRYNRDMFSVPRPQYVEKTPLVFQKVEDLLSGGSGKTTSKVTTSILREVATKQLPPTRQSENTGVGFFESGLLTGASIYLSMILPALGFTAYFLGKRGVEYASKLRQ</sequence>
<organism evidence="3 4">
    <name type="scientific">Gnomoniopsis smithogilvyi</name>
    <dbReference type="NCBI Taxonomy" id="1191159"/>
    <lineage>
        <taxon>Eukaryota</taxon>
        <taxon>Fungi</taxon>
        <taxon>Dikarya</taxon>
        <taxon>Ascomycota</taxon>
        <taxon>Pezizomycotina</taxon>
        <taxon>Sordariomycetes</taxon>
        <taxon>Sordariomycetidae</taxon>
        <taxon>Diaporthales</taxon>
        <taxon>Gnomoniaceae</taxon>
        <taxon>Gnomoniopsis</taxon>
    </lineage>
</organism>
<dbReference type="Gene3D" id="3.40.309.10">
    <property type="entry name" value="Aldehyde Dehydrogenase, Chain A, domain 2"/>
    <property type="match status" value="1"/>
</dbReference>
<dbReference type="InterPro" id="IPR015590">
    <property type="entry name" value="Aldehyde_DH_dom"/>
</dbReference>
<keyword evidence="1" id="KW-1133">Transmembrane helix</keyword>
<dbReference type="PANTHER" id="PTHR43111:SF1">
    <property type="entry name" value="ALDEHYDE DEHYDROGENASE B-RELATED"/>
    <property type="match status" value="1"/>
</dbReference>
<comment type="caution">
    <text evidence="3">The sequence shown here is derived from an EMBL/GenBank/DDBJ whole genome shotgun (WGS) entry which is preliminary data.</text>
</comment>
<dbReference type="EMBL" id="JAPEVB010000004">
    <property type="protein sequence ID" value="KAJ4388997.1"/>
    <property type="molecule type" value="Genomic_DNA"/>
</dbReference>
<protein>
    <recommendedName>
        <fullName evidence="2">Aldehyde dehydrogenase domain-containing protein</fullName>
    </recommendedName>
</protein>
<dbReference type="SUPFAM" id="SSF53720">
    <property type="entry name" value="ALDH-like"/>
    <property type="match status" value="1"/>
</dbReference>
<name>A0A9W8YPQ8_9PEZI</name>
<dbReference type="Pfam" id="PF00171">
    <property type="entry name" value="Aldedh"/>
    <property type="match status" value="1"/>
</dbReference>
<reference evidence="3" key="1">
    <citation type="submission" date="2022-10" db="EMBL/GenBank/DDBJ databases">
        <title>Tapping the CABI collections for fungal endophytes: first genome assemblies for Collariella, Neodidymelliopsis, Ascochyta clinopodiicola, Didymella pomorum, Didymosphaeria variabile, Neocosmospora piperis and Neocucurbitaria cava.</title>
        <authorList>
            <person name="Hill R."/>
        </authorList>
    </citation>
    <scope>NUCLEOTIDE SEQUENCE</scope>
    <source>
        <strain evidence="3">IMI 355082</strain>
    </source>
</reference>
<feature type="transmembrane region" description="Helical" evidence="1">
    <location>
        <begin position="456"/>
        <end position="478"/>
    </location>
</feature>
<dbReference type="Proteomes" id="UP001140453">
    <property type="component" value="Unassembled WGS sequence"/>
</dbReference>
<proteinExistence type="predicted"/>
<keyword evidence="4" id="KW-1185">Reference proteome</keyword>
<feature type="domain" description="Aldehyde dehydrogenase" evidence="2">
    <location>
        <begin position="25"/>
        <end position="283"/>
    </location>
</feature>
<dbReference type="InterPro" id="IPR016161">
    <property type="entry name" value="Ald_DH/histidinol_DH"/>
</dbReference>
<evidence type="ECO:0000313" key="4">
    <source>
        <dbReference type="Proteomes" id="UP001140453"/>
    </source>
</evidence>
<evidence type="ECO:0000259" key="2">
    <source>
        <dbReference type="Pfam" id="PF00171"/>
    </source>
</evidence>